<evidence type="ECO:0000259" key="15">
    <source>
        <dbReference type="PROSITE" id="PS50939"/>
    </source>
</evidence>
<reference evidence="16" key="1">
    <citation type="submission" date="2021-02" db="EMBL/GenBank/DDBJ databases">
        <authorList>
            <person name="Nowell W R."/>
        </authorList>
    </citation>
    <scope>NUCLEOTIDE SEQUENCE</scope>
</reference>
<feature type="chain" id="PRO_5032493474" description="Ferric-chelate reductase 1" evidence="13">
    <location>
        <begin position="21"/>
        <end position="675"/>
    </location>
</feature>
<feature type="transmembrane region" description="Helical" evidence="12">
    <location>
        <begin position="509"/>
        <end position="531"/>
    </location>
</feature>
<accession>A0A814KQD4</accession>
<gene>
    <name evidence="16" type="ORF">CJN711_LOCUS4893</name>
</gene>
<feature type="transmembrane region" description="Helical" evidence="12">
    <location>
        <begin position="581"/>
        <end position="602"/>
    </location>
</feature>
<feature type="transmembrane region" description="Helical" evidence="12">
    <location>
        <begin position="543"/>
        <end position="569"/>
    </location>
</feature>
<dbReference type="Pfam" id="PF03188">
    <property type="entry name" value="Cytochrom_B561"/>
    <property type="match status" value="1"/>
</dbReference>
<evidence type="ECO:0000256" key="8">
    <source>
        <dbReference type="ARBA" id="ARBA00023004"/>
    </source>
</evidence>
<dbReference type="EMBL" id="CAJNOV010001221">
    <property type="protein sequence ID" value="CAF1054112.1"/>
    <property type="molecule type" value="Genomic_DNA"/>
</dbReference>
<evidence type="ECO:0000313" key="17">
    <source>
        <dbReference type="Proteomes" id="UP000663855"/>
    </source>
</evidence>
<dbReference type="GO" id="GO:0016020">
    <property type="term" value="C:membrane"/>
    <property type="evidence" value="ECO:0007669"/>
    <property type="project" value="UniProtKB-SubCell"/>
</dbReference>
<comment type="subcellular location">
    <subcellularLocation>
        <location evidence="2">Membrane</location>
        <topology evidence="2">Multi-pass membrane protein</topology>
    </subcellularLocation>
</comment>
<keyword evidence="7 12" id="KW-1133">Transmembrane helix</keyword>
<dbReference type="Pfam" id="PF02014">
    <property type="entry name" value="Reeler"/>
    <property type="match status" value="1"/>
</dbReference>
<sequence>MKTAISALLIFSLLFHEGISLSNGIPSSACDKIILEQYNVNPTACSSNFIIKSSTSSYTINEPVTITISSTKPDTTFTGIYLLAQDRSSTKIGSWKTTDSLVESASCNGLMHKSKVEKTSIEAVWYPTVNVAEDITIKAIIIENDNMIYVNCYNVIITPRTINHSLFNNGNDSTTDATTTTAANTTETANTTMITTTEAMNTTEAANTTMATTSAAMNTTETVHTTMPTTSAAMTSTSPSAANTTRTPSPTAAVSVNVTWTYNNMTHTTDVLMTIHNLKAQQWTAVGLGSQQAMGEAHVFMCKRLADDTIVINRYINPDGHHHPEHAGSEQGGTFTPIQQEFHNGVVLCQFSLSNFTDGWIEDIKTIDPLSPSKKYYPLFAIGLLNTTTNEPRKHGDDSHTALSDRVQLDQDVSLFYKMGTPDSGSSLRFLRAHGIIMIFTWILIASTGVLISRYFKVSWANSFICGKAAWFASHRFIMSVAAILTILGFFFVLAFLKGAWVAKGSTRQYAHSVTGAIVISLAFFQPFIALFRCEPDSRFRFIFNLVHAFVGFSSFILATTTLFLATYFEIFKDHKGRTMMIIWSIWVALIFISFEIIQSYYRKKAGESNYTNINTSTASLGENAEGPKSSTTSSSTFANAEENSSQTKVKNILLAVHVLVAAIISIVMATDLQS</sequence>
<keyword evidence="10" id="KW-0325">Glycoprotein</keyword>
<feature type="region of interest" description="Disordered" evidence="11">
    <location>
        <begin position="231"/>
        <end position="250"/>
    </location>
</feature>
<dbReference type="Proteomes" id="UP000663855">
    <property type="component" value="Unassembled WGS sequence"/>
</dbReference>
<dbReference type="InterPro" id="IPR002861">
    <property type="entry name" value="Reeler_dom"/>
</dbReference>
<dbReference type="PANTHER" id="PTHR47281:SF1">
    <property type="entry name" value="OS09G0557700 PROTEIN"/>
    <property type="match status" value="1"/>
</dbReference>
<evidence type="ECO:0000256" key="5">
    <source>
        <dbReference type="ARBA" id="ARBA00022692"/>
    </source>
</evidence>
<feature type="region of interest" description="Disordered" evidence="11">
    <location>
        <begin position="622"/>
        <end position="641"/>
    </location>
</feature>
<evidence type="ECO:0000256" key="4">
    <source>
        <dbReference type="ARBA" id="ARBA00022448"/>
    </source>
</evidence>
<evidence type="ECO:0000256" key="1">
    <source>
        <dbReference type="ARBA" id="ARBA00001970"/>
    </source>
</evidence>
<evidence type="ECO:0000256" key="6">
    <source>
        <dbReference type="ARBA" id="ARBA00022982"/>
    </source>
</evidence>
<dbReference type="AlphaFoldDB" id="A0A814KQD4"/>
<feature type="transmembrane region" description="Helical" evidence="12">
    <location>
        <begin position="436"/>
        <end position="456"/>
    </location>
</feature>
<feature type="domain" description="Cytochrome b561" evidence="15">
    <location>
        <begin position="398"/>
        <end position="604"/>
    </location>
</feature>
<keyword evidence="5 12" id="KW-0812">Transmembrane</keyword>
<protein>
    <recommendedName>
        <fullName evidence="18">Ferric-chelate reductase 1</fullName>
    </recommendedName>
</protein>
<dbReference type="CDD" id="cd08760">
    <property type="entry name" value="Cyt_b561_FRRS1_like"/>
    <property type="match status" value="1"/>
</dbReference>
<dbReference type="PANTHER" id="PTHR47281">
    <property type="entry name" value="OS09G0557700 PROTEIN"/>
    <property type="match status" value="1"/>
</dbReference>
<keyword evidence="4" id="KW-0813">Transport</keyword>
<evidence type="ECO:0000256" key="3">
    <source>
        <dbReference type="ARBA" id="ARBA00009195"/>
    </source>
</evidence>
<keyword evidence="13" id="KW-0732">Signal</keyword>
<dbReference type="InterPro" id="IPR042307">
    <property type="entry name" value="Reeler_sf"/>
</dbReference>
<evidence type="ECO:0000256" key="11">
    <source>
        <dbReference type="SAM" id="MobiDB-lite"/>
    </source>
</evidence>
<dbReference type="SMART" id="SM00665">
    <property type="entry name" value="B561"/>
    <property type="match status" value="1"/>
</dbReference>
<evidence type="ECO:0008006" key="18">
    <source>
        <dbReference type="Google" id="ProtNLM"/>
    </source>
</evidence>
<evidence type="ECO:0000259" key="14">
    <source>
        <dbReference type="PROSITE" id="PS50836"/>
    </source>
</evidence>
<feature type="transmembrane region" description="Helical" evidence="12">
    <location>
        <begin position="653"/>
        <end position="671"/>
    </location>
</feature>
<organism evidence="16 17">
    <name type="scientific">Rotaria magnacalcarata</name>
    <dbReference type="NCBI Taxonomy" id="392030"/>
    <lineage>
        <taxon>Eukaryota</taxon>
        <taxon>Metazoa</taxon>
        <taxon>Spiralia</taxon>
        <taxon>Gnathifera</taxon>
        <taxon>Rotifera</taxon>
        <taxon>Eurotatoria</taxon>
        <taxon>Bdelloidea</taxon>
        <taxon>Philodinida</taxon>
        <taxon>Philodinidae</taxon>
        <taxon>Rotaria</taxon>
    </lineage>
</organism>
<name>A0A814KQD4_9BILA</name>
<dbReference type="PROSITE" id="PS50939">
    <property type="entry name" value="CYTOCHROME_B561"/>
    <property type="match status" value="1"/>
</dbReference>
<evidence type="ECO:0000313" key="16">
    <source>
        <dbReference type="EMBL" id="CAF1054112.1"/>
    </source>
</evidence>
<evidence type="ECO:0000256" key="13">
    <source>
        <dbReference type="SAM" id="SignalP"/>
    </source>
</evidence>
<dbReference type="PROSITE" id="PS50836">
    <property type="entry name" value="DOMON"/>
    <property type="match status" value="1"/>
</dbReference>
<evidence type="ECO:0000256" key="12">
    <source>
        <dbReference type="SAM" id="Phobius"/>
    </source>
</evidence>
<dbReference type="Gene3D" id="1.20.120.1770">
    <property type="match status" value="1"/>
</dbReference>
<feature type="domain" description="DOMON" evidence="14">
    <location>
        <begin position="254"/>
        <end position="383"/>
    </location>
</feature>
<keyword evidence="8" id="KW-0408">Iron</keyword>
<dbReference type="CDD" id="cd08544">
    <property type="entry name" value="Reeler"/>
    <property type="match status" value="1"/>
</dbReference>
<comment type="similarity">
    <text evidence="3">Belongs to the FRRS1 family.</text>
</comment>
<feature type="signal peptide" evidence="13">
    <location>
        <begin position="1"/>
        <end position="20"/>
    </location>
</feature>
<feature type="transmembrane region" description="Helical" evidence="12">
    <location>
        <begin position="477"/>
        <end position="497"/>
    </location>
</feature>
<comment type="cofactor">
    <cofactor evidence="1">
        <name>heme b</name>
        <dbReference type="ChEBI" id="CHEBI:60344"/>
    </cofactor>
</comment>
<dbReference type="InterPro" id="IPR005018">
    <property type="entry name" value="DOMON_domain"/>
</dbReference>
<keyword evidence="6" id="KW-0249">Electron transport</keyword>
<dbReference type="Gene3D" id="2.60.40.4060">
    <property type="entry name" value="Reeler domain"/>
    <property type="match status" value="1"/>
</dbReference>
<evidence type="ECO:0000256" key="7">
    <source>
        <dbReference type="ARBA" id="ARBA00022989"/>
    </source>
</evidence>
<evidence type="ECO:0000256" key="10">
    <source>
        <dbReference type="ARBA" id="ARBA00023180"/>
    </source>
</evidence>
<dbReference type="InterPro" id="IPR006593">
    <property type="entry name" value="Cyt_b561/ferric_Rdtase_TM"/>
</dbReference>
<proteinExistence type="inferred from homology"/>
<evidence type="ECO:0000256" key="9">
    <source>
        <dbReference type="ARBA" id="ARBA00023136"/>
    </source>
</evidence>
<dbReference type="InterPro" id="IPR045879">
    <property type="entry name" value="B561A"/>
</dbReference>
<comment type="caution">
    <text evidence="16">The sequence shown here is derived from an EMBL/GenBank/DDBJ whole genome shotgun (WGS) entry which is preliminary data.</text>
</comment>
<evidence type="ECO:0000256" key="2">
    <source>
        <dbReference type="ARBA" id="ARBA00004141"/>
    </source>
</evidence>
<keyword evidence="9 12" id="KW-0472">Membrane</keyword>